<keyword evidence="8" id="KW-0472">Membrane</keyword>
<feature type="region of interest" description="Disordered" evidence="7">
    <location>
        <begin position="91"/>
        <end position="122"/>
    </location>
</feature>
<dbReference type="Gene3D" id="3.40.50.2300">
    <property type="match status" value="1"/>
</dbReference>
<dbReference type="PROSITE" id="PS50109">
    <property type="entry name" value="HIS_KIN"/>
    <property type="match status" value="1"/>
</dbReference>
<feature type="region of interest" description="Disordered" evidence="7">
    <location>
        <begin position="1"/>
        <end position="52"/>
    </location>
</feature>
<dbReference type="InterPro" id="IPR001789">
    <property type="entry name" value="Sig_transdc_resp-reg_receiver"/>
</dbReference>
<keyword evidence="8" id="KW-1133">Transmembrane helix</keyword>
<keyword evidence="3 6" id="KW-0597">Phosphoprotein</keyword>
<dbReference type="SMART" id="SM00448">
    <property type="entry name" value="REC"/>
    <property type="match status" value="1"/>
</dbReference>
<feature type="transmembrane region" description="Helical" evidence="8">
    <location>
        <begin position="219"/>
        <end position="237"/>
    </location>
</feature>
<dbReference type="EC" id="2.7.13.3" evidence="2"/>
<keyword evidence="5" id="KW-0418">Kinase</keyword>
<dbReference type="CDD" id="cd00082">
    <property type="entry name" value="HisKA"/>
    <property type="match status" value="1"/>
</dbReference>
<dbReference type="InterPro" id="IPR005467">
    <property type="entry name" value="His_kinase_dom"/>
</dbReference>
<feature type="compositionally biased region" description="Basic and acidic residues" evidence="7">
    <location>
        <begin position="1"/>
        <end position="11"/>
    </location>
</feature>
<dbReference type="SUPFAM" id="SSF52172">
    <property type="entry name" value="CheY-like"/>
    <property type="match status" value="1"/>
</dbReference>
<dbReference type="EMBL" id="WIUZ02000030">
    <property type="protein sequence ID" value="KAF9777628.1"/>
    <property type="molecule type" value="Genomic_DNA"/>
</dbReference>
<dbReference type="GO" id="GO:0000155">
    <property type="term" value="F:phosphorelay sensor kinase activity"/>
    <property type="evidence" value="ECO:0007669"/>
    <property type="project" value="InterPro"/>
</dbReference>
<reference evidence="11" key="2">
    <citation type="submission" date="2020-11" db="EMBL/GenBank/DDBJ databases">
        <authorList>
            <consortium name="DOE Joint Genome Institute"/>
            <person name="Kuo A."/>
            <person name="Miyauchi S."/>
            <person name="Kiss E."/>
            <person name="Drula E."/>
            <person name="Kohler A."/>
            <person name="Sanchez-Garcia M."/>
            <person name="Andreopoulos B."/>
            <person name="Barry K.W."/>
            <person name="Bonito G."/>
            <person name="Buee M."/>
            <person name="Carver A."/>
            <person name="Chen C."/>
            <person name="Cichocki N."/>
            <person name="Clum A."/>
            <person name="Culley D."/>
            <person name="Crous P.W."/>
            <person name="Fauchery L."/>
            <person name="Girlanda M."/>
            <person name="Hayes R."/>
            <person name="Keri Z."/>
            <person name="Labutti K."/>
            <person name="Lipzen A."/>
            <person name="Lombard V."/>
            <person name="Magnuson J."/>
            <person name="Maillard F."/>
            <person name="Morin E."/>
            <person name="Murat C."/>
            <person name="Nolan M."/>
            <person name="Ohm R."/>
            <person name="Pangilinan J."/>
            <person name="Pereira M."/>
            <person name="Perotto S."/>
            <person name="Peter M."/>
            <person name="Riley R."/>
            <person name="Sitrit Y."/>
            <person name="Stielow B."/>
            <person name="Szollosi G."/>
            <person name="Zifcakova L."/>
            <person name="Stursova M."/>
            <person name="Spatafora J.W."/>
            <person name="Tedersoo L."/>
            <person name="Vaario L.-M."/>
            <person name="Yamada A."/>
            <person name="Yan M."/>
            <person name="Wang P."/>
            <person name="Xu J."/>
            <person name="Bruns T."/>
            <person name="Baldrian P."/>
            <person name="Vilgalys R."/>
            <person name="Henrissat B."/>
            <person name="Grigoriev I.V."/>
            <person name="Hibbett D."/>
            <person name="Nagy L.G."/>
            <person name="Martin F.M."/>
        </authorList>
    </citation>
    <scope>NUCLEOTIDE SEQUENCE</scope>
    <source>
        <strain evidence="11">UH-Tt-Lm1</strain>
    </source>
</reference>
<dbReference type="InterPro" id="IPR003594">
    <property type="entry name" value="HATPase_dom"/>
</dbReference>
<dbReference type="SUPFAM" id="SSF47384">
    <property type="entry name" value="Homodimeric domain of signal transducing histidine kinase"/>
    <property type="match status" value="1"/>
</dbReference>
<evidence type="ECO:0000256" key="6">
    <source>
        <dbReference type="PROSITE-ProRule" id="PRU00169"/>
    </source>
</evidence>
<dbReference type="PANTHER" id="PTHR43047:SF66">
    <property type="entry name" value="HISKA"/>
    <property type="match status" value="1"/>
</dbReference>
<sequence length="1089" mass="121426">MPHFFSNERPDNSITNTSSTLGPTTRSADTVLGSAPKNTRSKLESVSDDQWLPPPVIAKQYGIDYPTRKRTKFSRSKLRVFWDNLTKKLGNGTAPSTSSIPDGSTVDGSHRMCEPPPGEPDDDVDEVVVDRVWFQEQNNLSTETESITPGDKYGDNPTGGTNTDRESLAAVEGFWARSTFLIILRWRIWPALLGFFRLRFVDEKSEAHYFKESWFFRKPLALLCSVFFIGNWVLGIAFLPKPISLPEEIFYYGIAPVFTVPLVFMVVYDFPRDRPWFYQVYLAFSIWIWPLFQSVLMRLCGFYDKSDSHRLYSCGSEDFLTTFYYTSALQTLGLFGLNFNRFPAVCGAVVFFVTSCSLFFPADPGYTRNAINFLVFQAFLLYVHYMREHVERKTYTLRDQLKIQFKATQKAQVNERKAADSKRRLTSYVFHEVRVPLNTALLAVQNMSACGAVSSSHEVEFNALEGSLNMMSKVLNDVLDFHRMDSGRFESFNKPYVFHQVMESLFTPLRLDTDSRRLKFETSLDRSIDEVAGRAFLAAMEQSGEEIDRGVIDYDGVVVGDENRLKQIITNLAGNACKFTPAGGTIKISTKLLYLDPPEVGRTMGEISKERPASRLSNGVNELPEDCLSEQSTNSEPPRPLERIIVRIEVTDTGYGIRQKEMYQTKLFNPFNQTEAGRQQGGKGTGLGLALVRQIVKLSGGRLGVFSKVGQGSTFWVELPLGVGAPALSILPQEPRPPLEHLDTEQTFTTPPPSMSDIEGQLKGQSGTVLEQKTTSDGLVQLVSRERKAGDGSENGCSKSSGLFTPNAPHTPAVGEHDQGELSRPGPQPVAVVGRTPTPALAPEIQTTMPEEHEPSPKCPEEAPEIKPPARVTKPTHVDLPPPPDLKSFSTPPKTPSPSANRPSQIDITPGLQVLVVDDDKMTRMLFQRMLGRLKCQVTTAVNGYEALQLVTGDQNVSQTPAEEREHSFLGGEDHLSITELERAKEEKESKFAIVFLDNQMPVMSGVEMVRKLRSFGRKDFVVGVTGNALLPDQEEYLEAGADFILTKPVREESVKKMLAIADERTKAHSSGNLTVLTPKTPPLDGTWR</sequence>
<dbReference type="PROSITE" id="PS50110">
    <property type="entry name" value="RESPONSE_REGULATORY"/>
    <property type="match status" value="1"/>
</dbReference>
<keyword evidence="12" id="KW-1185">Reference proteome</keyword>
<keyword evidence="4" id="KW-0808">Transferase</keyword>
<gene>
    <name evidence="11" type="ORF">BJ322DRAFT_565977</name>
</gene>
<dbReference type="InterPro" id="IPR004358">
    <property type="entry name" value="Sig_transdc_His_kin-like_C"/>
</dbReference>
<evidence type="ECO:0000313" key="11">
    <source>
        <dbReference type="EMBL" id="KAF9777628.1"/>
    </source>
</evidence>
<dbReference type="Pfam" id="PF02518">
    <property type="entry name" value="HATPase_c"/>
    <property type="match status" value="1"/>
</dbReference>
<feature type="transmembrane region" description="Helical" evidence="8">
    <location>
        <begin position="249"/>
        <end position="268"/>
    </location>
</feature>
<feature type="compositionally biased region" description="Polar residues" evidence="7">
    <location>
        <begin position="795"/>
        <end position="804"/>
    </location>
</feature>
<keyword evidence="8" id="KW-0812">Transmembrane</keyword>
<feature type="domain" description="Histidine kinase" evidence="9">
    <location>
        <begin position="428"/>
        <end position="723"/>
    </location>
</feature>
<feature type="compositionally biased region" description="Polar residues" evidence="7">
    <location>
        <begin position="12"/>
        <end position="28"/>
    </location>
</feature>
<feature type="compositionally biased region" description="Basic and acidic residues" evidence="7">
    <location>
        <begin position="850"/>
        <end position="865"/>
    </location>
</feature>
<dbReference type="InterPro" id="IPR011006">
    <property type="entry name" value="CheY-like_superfamily"/>
</dbReference>
<feature type="region of interest" description="Disordered" evidence="7">
    <location>
        <begin position="610"/>
        <end position="638"/>
    </location>
</feature>
<evidence type="ECO:0000256" key="5">
    <source>
        <dbReference type="ARBA" id="ARBA00022777"/>
    </source>
</evidence>
<evidence type="ECO:0000256" key="8">
    <source>
        <dbReference type="SAM" id="Phobius"/>
    </source>
</evidence>
<feature type="transmembrane region" description="Helical" evidence="8">
    <location>
        <begin position="366"/>
        <end position="385"/>
    </location>
</feature>
<dbReference type="Gene3D" id="1.10.287.130">
    <property type="match status" value="1"/>
</dbReference>
<dbReference type="AlphaFoldDB" id="A0A9P6L0P7"/>
<dbReference type="OrthoDB" id="60033at2759"/>
<dbReference type="PRINTS" id="PR00344">
    <property type="entry name" value="BCTRLSENSOR"/>
</dbReference>
<dbReference type="GO" id="GO:0005886">
    <property type="term" value="C:plasma membrane"/>
    <property type="evidence" value="ECO:0007669"/>
    <property type="project" value="TreeGrafter"/>
</dbReference>
<dbReference type="SUPFAM" id="SSF55874">
    <property type="entry name" value="ATPase domain of HSP90 chaperone/DNA topoisomerase II/histidine kinase"/>
    <property type="match status" value="1"/>
</dbReference>
<dbReference type="GO" id="GO:0009927">
    <property type="term" value="F:histidine phosphotransfer kinase activity"/>
    <property type="evidence" value="ECO:0007669"/>
    <property type="project" value="TreeGrafter"/>
</dbReference>
<dbReference type="PANTHER" id="PTHR43047">
    <property type="entry name" value="TWO-COMPONENT HISTIDINE PROTEIN KINASE"/>
    <property type="match status" value="1"/>
</dbReference>
<feature type="transmembrane region" description="Helical" evidence="8">
    <location>
        <begin position="342"/>
        <end position="360"/>
    </location>
</feature>
<evidence type="ECO:0000256" key="3">
    <source>
        <dbReference type="ARBA" id="ARBA00022553"/>
    </source>
</evidence>
<organism evidence="11 12">
    <name type="scientific">Thelephora terrestris</name>
    <dbReference type="NCBI Taxonomy" id="56493"/>
    <lineage>
        <taxon>Eukaryota</taxon>
        <taxon>Fungi</taxon>
        <taxon>Dikarya</taxon>
        <taxon>Basidiomycota</taxon>
        <taxon>Agaricomycotina</taxon>
        <taxon>Agaricomycetes</taxon>
        <taxon>Thelephorales</taxon>
        <taxon>Thelephoraceae</taxon>
        <taxon>Thelephora</taxon>
    </lineage>
</organism>
<dbReference type="InterPro" id="IPR036097">
    <property type="entry name" value="HisK_dim/P_sf"/>
</dbReference>
<dbReference type="Proteomes" id="UP000736335">
    <property type="component" value="Unassembled WGS sequence"/>
</dbReference>
<dbReference type="InterPro" id="IPR036890">
    <property type="entry name" value="HATPase_C_sf"/>
</dbReference>
<evidence type="ECO:0000256" key="7">
    <source>
        <dbReference type="SAM" id="MobiDB-lite"/>
    </source>
</evidence>
<feature type="region of interest" description="Disordered" evidence="7">
    <location>
        <begin position="786"/>
        <end position="835"/>
    </location>
</feature>
<evidence type="ECO:0000313" key="12">
    <source>
        <dbReference type="Proteomes" id="UP000736335"/>
    </source>
</evidence>
<feature type="compositionally biased region" description="Polar residues" evidence="7">
    <location>
        <begin position="93"/>
        <end position="102"/>
    </location>
</feature>
<comment type="catalytic activity">
    <reaction evidence="1">
        <text>ATP + protein L-histidine = ADP + protein N-phospho-L-histidine.</text>
        <dbReference type="EC" id="2.7.13.3"/>
    </reaction>
</comment>
<accession>A0A9P6L0P7</accession>
<evidence type="ECO:0000259" key="10">
    <source>
        <dbReference type="PROSITE" id="PS50110"/>
    </source>
</evidence>
<dbReference type="CDD" id="cd17546">
    <property type="entry name" value="REC_hyHK_CKI1_RcsC-like"/>
    <property type="match status" value="1"/>
</dbReference>
<feature type="region of interest" description="Disordered" evidence="7">
    <location>
        <begin position="848"/>
        <end position="906"/>
    </location>
</feature>
<dbReference type="SMART" id="SM00387">
    <property type="entry name" value="HATPase_c"/>
    <property type="match status" value="1"/>
</dbReference>
<evidence type="ECO:0000256" key="4">
    <source>
        <dbReference type="ARBA" id="ARBA00022679"/>
    </source>
</evidence>
<reference evidence="11" key="1">
    <citation type="journal article" date="2020" name="Nat. Commun.">
        <title>Large-scale genome sequencing of mycorrhizal fungi provides insights into the early evolution of symbiotic traits.</title>
        <authorList>
            <person name="Miyauchi S."/>
            <person name="Kiss E."/>
            <person name="Kuo A."/>
            <person name="Drula E."/>
            <person name="Kohler A."/>
            <person name="Sanchez-Garcia M."/>
            <person name="Morin E."/>
            <person name="Andreopoulos B."/>
            <person name="Barry K.W."/>
            <person name="Bonito G."/>
            <person name="Buee M."/>
            <person name="Carver A."/>
            <person name="Chen C."/>
            <person name="Cichocki N."/>
            <person name="Clum A."/>
            <person name="Culley D."/>
            <person name="Crous P.W."/>
            <person name="Fauchery L."/>
            <person name="Girlanda M."/>
            <person name="Hayes R.D."/>
            <person name="Keri Z."/>
            <person name="LaButti K."/>
            <person name="Lipzen A."/>
            <person name="Lombard V."/>
            <person name="Magnuson J."/>
            <person name="Maillard F."/>
            <person name="Murat C."/>
            <person name="Nolan M."/>
            <person name="Ohm R.A."/>
            <person name="Pangilinan J."/>
            <person name="Pereira M.F."/>
            <person name="Perotto S."/>
            <person name="Peter M."/>
            <person name="Pfister S."/>
            <person name="Riley R."/>
            <person name="Sitrit Y."/>
            <person name="Stielow J.B."/>
            <person name="Szollosi G."/>
            <person name="Zifcakova L."/>
            <person name="Stursova M."/>
            <person name="Spatafora J.W."/>
            <person name="Tedersoo L."/>
            <person name="Vaario L.M."/>
            <person name="Yamada A."/>
            <person name="Yan M."/>
            <person name="Wang P."/>
            <person name="Xu J."/>
            <person name="Bruns T."/>
            <person name="Baldrian P."/>
            <person name="Vilgalys R."/>
            <person name="Dunand C."/>
            <person name="Henrissat B."/>
            <person name="Grigoriev I.V."/>
            <person name="Hibbett D."/>
            <person name="Nagy L.G."/>
            <person name="Martin F.M."/>
        </authorList>
    </citation>
    <scope>NUCLEOTIDE SEQUENCE</scope>
    <source>
        <strain evidence="11">UH-Tt-Lm1</strain>
    </source>
</reference>
<dbReference type="Pfam" id="PF00072">
    <property type="entry name" value="Response_reg"/>
    <property type="match status" value="1"/>
</dbReference>
<evidence type="ECO:0000259" key="9">
    <source>
        <dbReference type="PROSITE" id="PS50109"/>
    </source>
</evidence>
<proteinExistence type="predicted"/>
<feature type="domain" description="Response regulatory" evidence="10">
    <location>
        <begin position="913"/>
        <end position="1063"/>
    </location>
</feature>
<protein>
    <recommendedName>
        <fullName evidence="2">histidine kinase</fullName>
        <ecNumber evidence="2">2.7.13.3</ecNumber>
    </recommendedName>
</protein>
<dbReference type="InterPro" id="IPR003661">
    <property type="entry name" value="HisK_dim/P_dom"/>
</dbReference>
<feature type="modified residue" description="4-aspartylphosphate" evidence="6">
    <location>
        <position position="998"/>
    </location>
</feature>
<evidence type="ECO:0000256" key="1">
    <source>
        <dbReference type="ARBA" id="ARBA00000085"/>
    </source>
</evidence>
<evidence type="ECO:0000256" key="2">
    <source>
        <dbReference type="ARBA" id="ARBA00012438"/>
    </source>
</evidence>
<comment type="caution">
    <text evidence="11">The sequence shown here is derived from an EMBL/GenBank/DDBJ whole genome shotgun (WGS) entry which is preliminary data.</text>
</comment>
<dbReference type="SMART" id="SM00388">
    <property type="entry name" value="HisKA"/>
    <property type="match status" value="1"/>
</dbReference>
<dbReference type="Pfam" id="PF00512">
    <property type="entry name" value="HisKA"/>
    <property type="match status" value="1"/>
</dbReference>
<name>A0A9P6L0P7_9AGAM</name>
<dbReference type="Gene3D" id="3.30.565.10">
    <property type="entry name" value="Histidine kinase-like ATPase, C-terminal domain"/>
    <property type="match status" value="1"/>
</dbReference>
<feature type="transmembrane region" description="Helical" evidence="8">
    <location>
        <begin position="280"/>
        <end position="299"/>
    </location>
</feature>